<feature type="transmembrane region" description="Helical" evidence="1">
    <location>
        <begin position="20"/>
        <end position="44"/>
    </location>
</feature>
<keyword evidence="1" id="KW-0812">Transmembrane</keyword>
<gene>
    <name evidence="2" type="ORF">ASPVEDRAFT_42731</name>
</gene>
<reference evidence="3" key="1">
    <citation type="journal article" date="2017" name="Genome Biol.">
        <title>Comparative genomics reveals high biological diversity and specific adaptations in the industrially and medically important fungal genus Aspergillus.</title>
        <authorList>
            <person name="de Vries R.P."/>
            <person name="Riley R."/>
            <person name="Wiebenga A."/>
            <person name="Aguilar-Osorio G."/>
            <person name="Amillis S."/>
            <person name="Uchima C.A."/>
            <person name="Anderluh G."/>
            <person name="Asadollahi M."/>
            <person name="Askin M."/>
            <person name="Barry K."/>
            <person name="Battaglia E."/>
            <person name="Bayram O."/>
            <person name="Benocci T."/>
            <person name="Braus-Stromeyer S.A."/>
            <person name="Caldana C."/>
            <person name="Canovas D."/>
            <person name="Cerqueira G.C."/>
            <person name="Chen F."/>
            <person name="Chen W."/>
            <person name="Choi C."/>
            <person name="Clum A."/>
            <person name="Dos Santos R.A."/>
            <person name="Damasio A.R."/>
            <person name="Diallinas G."/>
            <person name="Emri T."/>
            <person name="Fekete E."/>
            <person name="Flipphi M."/>
            <person name="Freyberg S."/>
            <person name="Gallo A."/>
            <person name="Gournas C."/>
            <person name="Habgood R."/>
            <person name="Hainaut M."/>
            <person name="Harispe M.L."/>
            <person name="Henrissat B."/>
            <person name="Hilden K.S."/>
            <person name="Hope R."/>
            <person name="Hossain A."/>
            <person name="Karabika E."/>
            <person name="Karaffa L."/>
            <person name="Karanyi Z."/>
            <person name="Krasevec N."/>
            <person name="Kuo A."/>
            <person name="Kusch H."/>
            <person name="LaButti K."/>
            <person name="Lagendijk E.L."/>
            <person name="Lapidus A."/>
            <person name="Levasseur A."/>
            <person name="Lindquist E."/>
            <person name="Lipzen A."/>
            <person name="Logrieco A.F."/>
            <person name="MacCabe A."/>
            <person name="Maekelae M.R."/>
            <person name="Malavazi I."/>
            <person name="Melin P."/>
            <person name="Meyer V."/>
            <person name="Mielnichuk N."/>
            <person name="Miskei M."/>
            <person name="Molnar A.P."/>
            <person name="Mule G."/>
            <person name="Ngan C.Y."/>
            <person name="Orejas M."/>
            <person name="Orosz E."/>
            <person name="Ouedraogo J.P."/>
            <person name="Overkamp K.M."/>
            <person name="Park H.-S."/>
            <person name="Perrone G."/>
            <person name="Piumi F."/>
            <person name="Punt P.J."/>
            <person name="Ram A.F."/>
            <person name="Ramon A."/>
            <person name="Rauscher S."/>
            <person name="Record E."/>
            <person name="Riano-Pachon D.M."/>
            <person name="Robert V."/>
            <person name="Roehrig J."/>
            <person name="Ruller R."/>
            <person name="Salamov A."/>
            <person name="Salih N.S."/>
            <person name="Samson R.A."/>
            <person name="Sandor E."/>
            <person name="Sanguinetti M."/>
            <person name="Schuetze T."/>
            <person name="Sepcic K."/>
            <person name="Shelest E."/>
            <person name="Sherlock G."/>
            <person name="Sophianopoulou V."/>
            <person name="Squina F.M."/>
            <person name="Sun H."/>
            <person name="Susca A."/>
            <person name="Todd R.B."/>
            <person name="Tsang A."/>
            <person name="Unkles S.E."/>
            <person name="van de Wiele N."/>
            <person name="van Rossen-Uffink D."/>
            <person name="Oliveira J.V."/>
            <person name="Vesth T.C."/>
            <person name="Visser J."/>
            <person name="Yu J.-H."/>
            <person name="Zhou M."/>
            <person name="Andersen M.R."/>
            <person name="Archer D.B."/>
            <person name="Baker S.E."/>
            <person name="Benoit I."/>
            <person name="Brakhage A.A."/>
            <person name="Braus G.H."/>
            <person name="Fischer R."/>
            <person name="Frisvad J.C."/>
            <person name="Goldman G.H."/>
            <person name="Houbraken J."/>
            <person name="Oakley B."/>
            <person name="Pocsi I."/>
            <person name="Scazzocchio C."/>
            <person name="Seiboth B."/>
            <person name="vanKuyk P.A."/>
            <person name="Wortman J."/>
            <person name="Dyer P.S."/>
            <person name="Grigoriev I.V."/>
        </authorList>
    </citation>
    <scope>NUCLEOTIDE SEQUENCE [LARGE SCALE GENOMIC DNA]</scope>
    <source>
        <strain evidence="3">CBS 583.65</strain>
    </source>
</reference>
<evidence type="ECO:0000256" key="1">
    <source>
        <dbReference type="SAM" id="Phobius"/>
    </source>
</evidence>
<evidence type="ECO:0000313" key="2">
    <source>
        <dbReference type="EMBL" id="OJJ03222.1"/>
    </source>
</evidence>
<keyword evidence="3" id="KW-1185">Reference proteome</keyword>
<keyword evidence="1" id="KW-1133">Transmembrane helix</keyword>
<keyword evidence="1" id="KW-0472">Membrane</keyword>
<name>A0A1L9PP20_ASPVE</name>
<dbReference type="Proteomes" id="UP000184073">
    <property type="component" value="Unassembled WGS sequence"/>
</dbReference>
<accession>A0A1L9PP20</accession>
<evidence type="ECO:0000313" key="3">
    <source>
        <dbReference type="Proteomes" id="UP000184073"/>
    </source>
</evidence>
<dbReference type="VEuPathDB" id="FungiDB:ASPVEDRAFT_42731"/>
<dbReference type="EMBL" id="KV878130">
    <property type="protein sequence ID" value="OJJ03222.1"/>
    <property type="molecule type" value="Genomic_DNA"/>
</dbReference>
<dbReference type="RefSeq" id="XP_040668984.1">
    <property type="nucleotide sequence ID" value="XM_040812653.1"/>
</dbReference>
<organism evidence="2 3">
    <name type="scientific">Aspergillus versicolor CBS 583.65</name>
    <dbReference type="NCBI Taxonomy" id="1036611"/>
    <lineage>
        <taxon>Eukaryota</taxon>
        <taxon>Fungi</taxon>
        <taxon>Dikarya</taxon>
        <taxon>Ascomycota</taxon>
        <taxon>Pezizomycotina</taxon>
        <taxon>Eurotiomycetes</taxon>
        <taxon>Eurotiomycetidae</taxon>
        <taxon>Eurotiales</taxon>
        <taxon>Aspergillaceae</taxon>
        <taxon>Aspergillus</taxon>
        <taxon>Aspergillus subgen. Nidulantes</taxon>
    </lineage>
</organism>
<protein>
    <submittedName>
        <fullName evidence="2">Uncharacterized protein</fullName>
    </submittedName>
</protein>
<dbReference type="GeneID" id="63728164"/>
<proteinExistence type="predicted"/>
<sequence>MCNVDYWTMSMRLSAHDRSTGVVLLFLTKMCLQGFTTPNFFLLLRRGGTPGEKGKIGKAGRPPGYFWRTILCTNERICDSTERSYCNVLQPGLVLTAPDLHSTAVASIII</sequence>
<dbReference type="AlphaFoldDB" id="A0A1L9PP20"/>